<keyword evidence="2" id="KW-1185">Reference proteome</keyword>
<reference evidence="1 2" key="1">
    <citation type="submission" date="2015-01" db="EMBL/GenBank/DDBJ databases">
        <title>The Genome Sequence of Ochroconis gallopava CBS43764.</title>
        <authorList>
            <consortium name="The Broad Institute Genomics Platform"/>
            <person name="Cuomo C."/>
            <person name="de Hoog S."/>
            <person name="Gorbushina A."/>
            <person name="Stielow B."/>
            <person name="Teixiera M."/>
            <person name="Abouelleil A."/>
            <person name="Chapman S.B."/>
            <person name="Priest M."/>
            <person name="Young S.K."/>
            <person name="Wortman J."/>
            <person name="Nusbaum C."/>
            <person name="Birren B."/>
        </authorList>
    </citation>
    <scope>NUCLEOTIDE SEQUENCE [LARGE SCALE GENOMIC DNA]</scope>
    <source>
        <strain evidence="1 2">CBS 43764</strain>
    </source>
</reference>
<accession>A0A0D1ZXF3</accession>
<dbReference type="AlphaFoldDB" id="A0A0D1ZXF3"/>
<dbReference type="RefSeq" id="XP_016208619.1">
    <property type="nucleotide sequence ID" value="XM_016363542.1"/>
</dbReference>
<protein>
    <submittedName>
        <fullName evidence="1">Uncharacterized protein</fullName>
    </submittedName>
</protein>
<dbReference type="InParanoid" id="A0A0D1ZXF3"/>
<dbReference type="EMBL" id="KN847600">
    <property type="protein sequence ID" value="KIV98749.1"/>
    <property type="molecule type" value="Genomic_DNA"/>
</dbReference>
<proteinExistence type="predicted"/>
<dbReference type="Proteomes" id="UP000053259">
    <property type="component" value="Unassembled WGS sequence"/>
</dbReference>
<organism evidence="1 2">
    <name type="scientific">Verruconis gallopava</name>
    <dbReference type="NCBI Taxonomy" id="253628"/>
    <lineage>
        <taxon>Eukaryota</taxon>
        <taxon>Fungi</taxon>
        <taxon>Dikarya</taxon>
        <taxon>Ascomycota</taxon>
        <taxon>Pezizomycotina</taxon>
        <taxon>Dothideomycetes</taxon>
        <taxon>Pleosporomycetidae</taxon>
        <taxon>Venturiales</taxon>
        <taxon>Sympoventuriaceae</taxon>
        <taxon>Verruconis</taxon>
    </lineage>
</organism>
<dbReference type="HOGENOM" id="CLU_048008_2_0_1"/>
<evidence type="ECO:0000313" key="1">
    <source>
        <dbReference type="EMBL" id="KIV98749.1"/>
    </source>
</evidence>
<dbReference type="GeneID" id="27317454"/>
<evidence type="ECO:0000313" key="2">
    <source>
        <dbReference type="Proteomes" id="UP000053259"/>
    </source>
</evidence>
<sequence length="224" mass="24876">MQEVRSNLNRKIACPHLRPLKLVEALNSKFLEFRHGSPWDYYTPVGEPYLDGEVKIIDAQLQGPTAAFVTIQSTKLTPAVRQRLTSVRKLIHENLSTVREVFICNNKIDNEIDNAVEDVVHVVFESFPISLADIAGHADLTEARLTTILAQVSCSIRPCRDGNCKDVQHLGRVTMKLMQGYEKETGAIGLDKPKGWSAEALTFLSDTTSMSSVQQLAKVGPNMV</sequence>
<dbReference type="VEuPathDB" id="FungiDB:PV09_09481"/>
<name>A0A0D1ZXF3_9PEZI</name>
<dbReference type="STRING" id="253628.A0A0D1ZXF3"/>
<dbReference type="OrthoDB" id="3738511at2759"/>
<gene>
    <name evidence="1" type="ORF">PV09_09481</name>
</gene>